<comment type="caution">
    <text evidence="1">The sequence shown here is derived from an EMBL/GenBank/DDBJ whole genome shotgun (WGS) entry which is preliminary data.</text>
</comment>
<proteinExistence type="predicted"/>
<evidence type="ECO:0000313" key="1">
    <source>
        <dbReference type="EMBL" id="GAA2863035.1"/>
    </source>
</evidence>
<name>A0ABN3VW76_9ACTN</name>
<gene>
    <name evidence="1" type="ORF">GCM10010517_22090</name>
</gene>
<protein>
    <submittedName>
        <fullName evidence="1">Uncharacterized protein</fullName>
    </submittedName>
</protein>
<keyword evidence="2" id="KW-1185">Reference proteome</keyword>
<dbReference type="EMBL" id="BAAAVI010000012">
    <property type="protein sequence ID" value="GAA2863035.1"/>
    <property type="molecule type" value="Genomic_DNA"/>
</dbReference>
<dbReference type="Proteomes" id="UP001500831">
    <property type="component" value="Unassembled WGS sequence"/>
</dbReference>
<organism evidence="1 2">
    <name type="scientific">Streptosporangium fragile</name>
    <dbReference type="NCBI Taxonomy" id="46186"/>
    <lineage>
        <taxon>Bacteria</taxon>
        <taxon>Bacillati</taxon>
        <taxon>Actinomycetota</taxon>
        <taxon>Actinomycetes</taxon>
        <taxon>Streptosporangiales</taxon>
        <taxon>Streptosporangiaceae</taxon>
        <taxon>Streptosporangium</taxon>
    </lineage>
</organism>
<evidence type="ECO:0000313" key="2">
    <source>
        <dbReference type="Proteomes" id="UP001500831"/>
    </source>
</evidence>
<reference evidence="1 2" key="1">
    <citation type="journal article" date="2019" name="Int. J. Syst. Evol. Microbiol.">
        <title>The Global Catalogue of Microorganisms (GCM) 10K type strain sequencing project: providing services to taxonomists for standard genome sequencing and annotation.</title>
        <authorList>
            <consortium name="The Broad Institute Genomics Platform"/>
            <consortium name="The Broad Institute Genome Sequencing Center for Infectious Disease"/>
            <person name="Wu L."/>
            <person name="Ma J."/>
        </authorList>
    </citation>
    <scope>NUCLEOTIDE SEQUENCE [LARGE SCALE GENOMIC DNA]</scope>
    <source>
        <strain evidence="1 2">JCM 6242</strain>
    </source>
</reference>
<dbReference type="RefSeq" id="WP_344970248.1">
    <property type="nucleotide sequence ID" value="NZ_BAAAVI010000012.1"/>
</dbReference>
<accession>A0ABN3VW76</accession>
<sequence>MAAEPREHTRTYFLGMLARELEARGMNATLRRSPPSLRVTDPDTAMFSETVDCVPLPAGWFYRWSWGDLVERVEDPSAAADRILRVFGGRTGG</sequence>